<dbReference type="PANTHER" id="PTHR31669:SF251">
    <property type="entry name" value="PROTEIN FAR1-RELATED SEQUENCE"/>
    <property type="match status" value="1"/>
</dbReference>
<gene>
    <name evidence="2" type="ORF">Ahy_A06g028955</name>
</gene>
<keyword evidence="1" id="KW-0862">Zinc</keyword>
<dbReference type="InterPro" id="IPR031052">
    <property type="entry name" value="FHY3/FAR1"/>
</dbReference>
<keyword evidence="1" id="KW-0863">Zinc-finger</keyword>
<dbReference type="GO" id="GO:0008270">
    <property type="term" value="F:zinc ion binding"/>
    <property type="evidence" value="ECO:0007669"/>
    <property type="project" value="UniProtKB-UniRule"/>
</dbReference>
<keyword evidence="1" id="KW-0539">Nucleus</keyword>
<name>A0A445CS23_ARAHY</name>
<reference evidence="2 3" key="1">
    <citation type="submission" date="2019-01" db="EMBL/GenBank/DDBJ databases">
        <title>Sequencing of cultivated peanut Arachis hypogaea provides insights into genome evolution and oil improvement.</title>
        <authorList>
            <person name="Chen X."/>
        </authorList>
    </citation>
    <scope>NUCLEOTIDE SEQUENCE [LARGE SCALE GENOMIC DNA]</scope>
    <source>
        <strain evidence="3">cv. Fuhuasheng</strain>
        <tissue evidence="2">Leaves</tissue>
    </source>
</reference>
<evidence type="ECO:0000256" key="1">
    <source>
        <dbReference type="RuleBase" id="RU367018"/>
    </source>
</evidence>
<dbReference type="GO" id="GO:0005634">
    <property type="term" value="C:nucleus"/>
    <property type="evidence" value="ECO:0007669"/>
    <property type="project" value="UniProtKB-SubCell"/>
</dbReference>
<evidence type="ECO:0000313" key="3">
    <source>
        <dbReference type="Proteomes" id="UP000289738"/>
    </source>
</evidence>
<comment type="function">
    <text evidence="1">Putative transcription activator involved in regulating light control of development.</text>
</comment>
<sequence length="351" mass="40816">MESNWVEPVYHVPSSFTDDNFTHSINNLLNPCDVEDEQSNKVSNKDHSFLGKDEILRVGMQFEHLKLAQKFYARYAKKVNFVSKIQTTIFDKMAKEPINQAIHCNREGFCRSHVKAPKRKNTVVAVQSKDICKVWQREARLDLVEGWVETITPLFNQKVVHYHEYRELTMHAKCVIDDNDEAGIRLNKTFLALANEGEFWIAMMMSMEMSESMHVFYDEFLHSKTSLVQFIHEVENVLGNKKQQKLEDDAANSRGVISCATSSAIERQFQQKVPSYYVLPRWSKNIKCKYTYIKSIHDVRYLVESHNFFRGLCTHFYNVAQEFVNGDDEAAILHAVLDNARAKLVDYRAKL</sequence>
<organism evidence="2 3">
    <name type="scientific">Arachis hypogaea</name>
    <name type="common">Peanut</name>
    <dbReference type="NCBI Taxonomy" id="3818"/>
    <lineage>
        <taxon>Eukaryota</taxon>
        <taxon>Viridiplantae</taxon>
        <taxon>Streptophyta</taxon>
        <taxon>Embryophyta</taxon>
        <taxon>Tracheophyta</taxon>
        <taxon>Spermatophyta</taxon>
        <taxon>Magnoliopsida</taxon>
        <taxon>eudicotyledons</taxon>
        <taxon>Gunneridae</taxon>
        <taxon>Pentapetalae</taxon>
        <taxon>rosids</taxon>
        <taxon>fabids</taxon>
        <taxon>Fabales</taxon>
        <taxon>Fabaceae</taxon>
        <taxon>Papilionoideae</taxon>
        <taxon>50 kb inversion clade</taxon>
        <taxon>dalbergioids sensu lato</taxon>
        <taxon>Dalbergieae</taxon>
        <taxon>Pterocarpus clade</taxon>
        <taxon>Arachis</taxon>
    </lineage>
</organism>
<keyword evidence="3" id="KW-1185">Reference proteome</keyword>
<proteinExistence type="inferred from homology"/>
<dbReference type="GO" id="GO:0006355">
    <property type="term" value="P:regulation of DNA-templated transcription"/>
    <property type="evidence" value="ECO:0007669"/>
    <property type="project" value="UniProtKB-UniRule"/>
</dbReference>
<evidence type="ECO:0000313" key="2">
    <source>
        <dbReference type="EMBL" id="RYR53731.1"/>
    </source>
</evidence>
<protein>
    <recommendedName>
        <fullName evidence="1">Protein FAR1-RELATED SEQUENCE</fullName>
    </recommendedName>
</protein>
<dbReference type="EMBL" id="SDMP01000006">
    <property type="protein sequence ID" value="RYR53731.1"/>
    <property type="molecule type" value="Genomic_DNA"/>
</dbReference>
<keyword evidence="1" id="KW-0479">Metal-binding</keyword>
<comment type="subcellular location">
    <subcellularLocation>
        <location evidence="1">Nucleus</location>
    </subcellularLocation>
</comment>
<dbReference type="AlphaFoldDB" id="A0A445CS23"/>
<comment type="similarity">
    <text evidence="1">Belongs to the FHY3/FAR1 family.</text>
</comment>
<dbReference type="Proteomes" id="UP000289738">
    <property type="component" value="Chromosome A06"/>
</dbReference>
<comment type="caution">
    <text evidence="2">The sequence shown here is derived from an EMBL/GenBank/DDBJ whole genome shotgun (WGS) entry which is preliminary data.</text>
</comment>
<dbReference type="PANTHER" id="PTHR31669">
    <property type="entry name" value="PROTEIN FAR1-RELATED SEQUENCE 10-RELATED"/>
    <property type="match status" value="1"/>
</dbReference>
<accession>A0A445CS23</accession>